<feature type="region of interest" description="Disordered" evidence="4">
    <location>
        <begin position="137"/>
        <end position="156"/>
    </location>
</feature>
<dbReference type="GO" id="GO:0006310">
    <property type="term" value="P:DNA recombination"/>
    <property type="evidence" value="ECO:0007669"/>
    <property type="project" value="UniProtKB-KW"/>
</dbReference>
<proteinExistence type="inferred from homology"/>
<dbReference type="InterPro" id="IPR050090">
    <property type="entry name" value="Tyrosine_recombinase_XerCD"/>
</dbReference>
<dbReference type="InterPro" id="IPR002104">
    <property type="entry name" value="Integrase_catalytic"/>
</dbReference>
<sequence length="343" mass="38872">MPNWLEPIERGRRPAAVRSASQRDGRITFERGVERYAENHVSPKNGRPYSQTSRDNIRGNLLGGPLRLFREQAGIRYIDEWTDAHAVGYLHWLQYDMGRDSATIKKVRSQLRQLALYAAEHLGAQAAVGDQLERLRVSSAPDERRPEEPVLTQGEADSLLRAAQTARDRLLVAMLLYTGMRPSELLALHEENIRLDRVPPIVEIRGSVHDADVTKTEAGFRDIPLTIGQKLLPKLIRVHLADPNRPVGASRLFLSSRMERDGRVEPLELGGLRTMLKVLQRQTGIKCNPYRFRHTFCTWCADAGMHMLHLQQLLGHASSDMVAYYYRGKTSDAVLQAAARIRF</sequence>
<keyword evidence="3" id="KW-0233">DNA recombination</keyword>
<keyword evidence="2" id="KW-0238">DNA-binding</keyword>
<dbReference type="EMBL" id="JAEKNS010000048">
    <property type="protein sequence ID" value="MBJ7594044.1"/>
    <property type="molecule type" value="Genomic_DNA"/>
</dbReference>
<evidence type="ECO:0000313" key="7">
    <source>
        <dbReference type="Proteomes" id="UP000606991"/>
    </source>
</evidence>
<feature type="compositionally biased region" description="Basic and acidic residues" evidence="4">
    <location>
        <begin position="137"/>
        <end position="148"/>
    </location>
</feature>
<accession>A0A934JVN6</accession>
<dbReference type="InterPro" id="IPR011010">
    <property type="entry name" value="DNA_brk_join_enz"/>
</dbReference>
<evidence type="ECO:0000256" key="4">
    <source>
        <dbReference type="SAM" id="MobiDB-lite"/>
    </source>
</evidence>
<organism evidence="6 7">
    <name type="scientific">Candidatus Aeolococcus gillhamiae</name>
    <dbReference type="NCBI Taxonomy" id="3127015"/>
    <lineage>
        <taxon>Bacteria</taxon>
        <taxon>Bacillati</taxon>
        <taxon>Candidatus Dormiibacterota</taxon>
        <taxon>Candidatus Dormibacteria</taxon>
        <taxon>Candidatus Aeolococcales</taxon>
        <taxon>Candidatus Aeolococcaceae</taxon>
        <taxon>Candidatus Aeolococcus</taxon>
    </lineage>
</organism>
<dbReference type="PANTHER" id="PTHR30349:SF41">
    <property type="entry name" value="INTEGRASE_RECOMBINASE PROTEIN MJ0367-RELATED"/>
    <property type="match status" value="1"/>
</dbReference>
<dbReference type="Gene3D" id="1.10.443.10">
    <property type="entry name" value="Intergrase catalytic core"/>
    <property type="match status" value="1"/>
</dbReference>
<evidence type="ECO:0000313" key="6">
    <source>
        <dbReference type="EMBL" id="MBJ7594044.1"/>
    </source>
</evidence>
<evidence type="ECO:0000256" key="3">
    <source>
        <dbReference type="ARBA" id="ARBA00023172"/>
    </source>
</evidence>
<dbReference type="Proteomes" id="UP000606991">
    <property type="component" value="Unassembled WGS sequence"/>
</dbReference>
<dbReference type="RefSeq" id="WP_337309913.1">
    <property type="nucleotide sequence ID" value="NZ_JAEKNS010000048.1"/>
</dbReference>
<reference evidence="6 7" key="1">
    <citation type="submission" date="2020-10" db="EMBL/GenBank/DDBJ databases">
        <title>Ca. Dormibacterota MAGs.</title>
        <authorList>
            <person name="Montgomery K."/>
        </authorList>
    </citation>
    <scope>NUCLEOTIDE SEQUENCE [LARGE SCALE GENOMIC DNA]</scope>
    <source>
        <strain evidence="6">SC8812_S17_18</strain>
    </source>
</reference>
<gene>
    <name evidence="6" type="ORF">JF886_04145</name>
</gene>
<dbReference type="Pfam" id="PF00589">
    <property type="entry name" value="Phage_integrase"/>
    <property type="match status" value="1"/>
</dbReference>
<comment type="similarity">
    <text evidence="1">Belongs to the 'phage' integrase family.</text>
</comment>
<evidence type="ECO:0000259" key="5">
    <source>
        <dbReference type="PROSITE" id="PS51898"/>
    </source>
</evidence>
<dbReference type="CDD" id="cd00397">
    <property type="entry name" value="DNA_BRE_C"/>
    <property type="match status" value="1"/>
</dbReference>
<dbReference type="InterPro" id="IPR013762">
    <property type="entry name" value="Integrase-like_cat_sf"/>
</dbReference>
<name>A0A934JVN6_9BACT</name>
<dbReference type="GO" id="GO:0015074">
    <property type="term" value="P:DNA integration"/>
    <property type="evidence" value="ECO:0007669"/>
    <property type="project" value="InterPro"/>
</dbReference>
<dbReference type="PANTHER" id="PTHR30349">
    <property type="entry name" value="PHAGE INTEGRASE-RELATED"/>
    <property type="match status" value="1"/>
</dbReference>
<dbReference type="PROSITE" id="PS51898">
    <property type="entry name" value="TYR_RECOMBINASE"/>
    <property type="match status" value="1"/>
</dbReference>
<dbReference type="AlphaFoldDB" id="A0A934JVN6"/>
<evidence type="ECO:0000256" key="1">
    <source>
        <dbReference type="ARBA" id="ARBA00008857"/>
    </source>
</evidence>
<protein>
    <submittedName>
        <fullName evidence="6">Site-specific integrase</fullName>
    </submittedName>
</protein>
<feature type="domain" description="Tyr recombinase" evidence="5">
    <location>
        <begin position="146"/>
        <end position="340"/>
    </location>
</feature>
<comment type="caution">
    <text evidence="6">The sequence shown here is derived from an EMBL/GenBank/DDBJ whole genome shotgun (WGS) entry which is preliminary data.</text>
</comment>
<evidence type="ECO:0000256" key="2">
    <source>
        <dbReference type="ARBA" id="ARBA00023125"/>
    </source>
</evidence>
<dbReference type="GO" id="GO:0003677">
    <property type="term" value="F:DNA binding"/>
    <property type="evidence" value="ECO:0007669"/>
    <property type="project" value="UniProtKB-KW"/>
</dbReference>
<dbReference type="SUPFAM" id="SSF56349">
    <property type="entry name" value="DNA breaking-rejoining enzymes"/>
    <property type="match status" value="1"/>
</dbReference>